<keyword evidence="4 6" id="KW-0472">Membrane</keyword>
<dbReference type="PANTHER" id="PTHR22776:SF49">
    <property type="entry name" value="MARVEL DOMAIN-CONTAINING PROTEIN"/>
    <property type="match status" value="1"/>
</dbReference>
<feature type="transmembrane region" description="Helical" evidence="6">
    <location>
        <begin position="77"/>
        <end position="102"/>
    </location>
</feature>
<gene>
    <name evidence="7" type="ORF">PACLA_8A021898</name>
</gene>
<evidence type="ECO:0000256" key="4">
    <source>
        <dbReference type="ARBA" id="ARBA00023136"/>
    </source>
</evidence>
<evidence type="ECO:0000256" key="3">
    <source>
        <dbReference type="ARBA" id="ARBA00022989"/>
    </source>
</evidence>
<dbReference type="InterPro" id="IPR050578">
    <property type="entry name" value="MARVEL-CKLF_proteins"/>
</dbReference>
<feature type="transmembrane region" description="Helical" evidence="6">
    <location>
        <begin position="148"/>
        <end position="167"/>
    </location>
</feature>
<dbReference type="PROSITE" id="PS51225">
    <property type="entry name" value="MARVEL"/>
    <property type="match status" value="1"/>
</dbReference>
<dbReference type="PANTHER" id="PTHR22776">
    <property type="entry name" value="MARVEL-CONTAINING POTENTIAL LIPID RAFT-ASSOCIATED PROTEIN"/>
    <property type="match status" value="1"/>
</dbReference>
<name>A0A6S7JR46_PARCT</name>
<dbReference type="AlphaFoldDB" id="A0A6S7JR46"/>
<dbReference type="GO" id="GO:0016020">
    <property type="term" value="C:membrane"/>
    <property type="evidence" value="ECO:0007669"/>
    <property type="project" value="UniProtKB-SubCell"/>
</dbReference>
<keyword evidence="8" id="KW-1185">Reference proteome</keyword>
<accession>A0A6S7JR46</accession>
<evidence type="ECO:0000256" key="2">
    <source>
        <dbReference type="ARBA" id="ARBA00022692"/>
    </source>
</evidence>
<feature type="region of interest" description="Disordered" evidence="5">
    <location>
        <begin position="1"/>
        <end position="26"/>
    </location>
</feature>
<dbReference type="Pfam" id="PF01284">
    <property type="entry name" value="MARVEL"/>
    <property type="match status" value="1"/>
</dbReference>
<evidence type="ECO:0000256" key="6">
    <source>
        <dbReference type="SAM" id="Phobius"/>
    </source>
</evidence>
<keyword evidence="2 6" id="KW-0812">Transmembrane</keyword>
<keyword evidence="3 6" id="KW-1133">Transmembrane helix</keyword>
<comment type="subcellular location">
    <subcellularLocation>
        <location evidence="1">Membrane</location>
        <topology evidence="1">Multi-pass membrane protein</topology>
    </subcellularLocation>
</comment>
<reference evidence="7" key="1">
    <citation type="submission" date="2020-04" db="EMBL/GenBank/DDBJ databases">
        <authorList>
            <person name="Alioto T."/>
            <person name="Alioto T."/>
            <person name="Gomez Garrido J."/>
        </authorList>
    </citation>
    <scope>NUCLEOTIDE SEQUENCE</scope>
    <source>
        <strain evidence="7">A484AB</strain>
    </source>
</reference>
<comment type="caution">
    <text evidence="7">The sequence shown here is derived from an EMBL/GenBank/DDBJ whole genome shotgun (WGS) entry which is preliminary data.</text>
</comment>
<evidence type="ECO:0000313" key="7">
    <source>
        <dbReference type="EMBL" id="CAB4032564.1"/>
    </source>
</evidence>
<proteinExistence type="predicted"/>
<feature type="region of interest" description="Disordered" evidence="5">
    <location>
        <begin position="179"/>
        <end position="200"/>
    </location>
</feature>
<evidence type="ECO:0000256" key="1">
    <source>
        <dbReference type="ARBA" id="ARBA00004141"/>
    </source>
</evidence>
<protein>
    <submittedName>
        <fullName evidence="7">CKLF-like MARVEL transmembrane domain-containing 4</fullName>
    </submittedName>
</protein>
<organism evidence="7 8">
    <name type="scientific">Paramuricea clavata</name>
    <name type="common">Red gorgonian</name>
    <name type="synonym">Violescent sea-whip</name>
    <dbReference type="NCBI Taxonomy" id="317549"/>
    <lineage>
        <taxon>Eukaryota</taxon>
        <taxon>Metazoa</taxon>
        <taxon>Cnidaria</taxon>
        <taxon>Anthozoa</taxon>
        <taxon>Octocorallia</taxon>
        <taxon>Malacalcyonacea</taxon>
        <taxon>Plexauridae</taxon>
        <taxon>Paramuricea</taxon>
    </lineage>
</organism>
<sequence>MEDQDGSESGEGQNQQESTQPRSESTSLNSRLQWKCLDFGWIVFTWPGRFKAAEFLTTFLGFVLIASVNTFDEEPRYEFYVFVGIFSWVMVCVHMILGIPHLIERLPLVVTQPLVFLACCSLAVLTWLIAASVVVAKDKNDSTVQAGAAFGYMTMFLFFFEALYYFILWRRGGSVRREDQTKEMDDPAAGNDYVPEDPGY</sequence>
<feature type="compositionally biased region" description="Polar residues" evidence="5">
    <location>
        <begin position="10"/>
        <end position="26"/>
    </location>
</feature>
<dbReference type="EMBL" id="CACRXK020018499">
    <property type="protein sequence ID" value="CAB4032564.1"/>
    <property type="molecule type" value="Genomic_DNA"/>
</dbReference>
<dbReference type="OrthoDB" id="5975780at2759"/>
<evidence type="ECO:0000313" key="8">
    <source>
        <dbReference type="Proteomes" id="UP001152795"/>
    </source>
</evidence>
<evidence type="ECO:0000256" key="5">
    <source>
        <dbReference type="SAM" id="MobiDB-lite"/>
    </source>
</evidence>
<dbReference type="InterPro" id="IPR008253">
    <property type="entry name" value="Marvel"/>
</dbReference>
<feature type="transmembrane region" description="Helical" evidence="6">
    <location>
        <begin position="114"/>
        <end position="136"/>
    </location>
</feature>
<dbReference type="Proteomes" id="UP001152795">
    <property type="component" value="Unassembled WGS sequence"/>
</dbReference>